<evidence type="ECO:0000256" key="2">
    <source>
        <dbReference type="ARBA" id="ARBA00023043"/>
    </source>
</evidence>
<dbReference type="PANTHER" id="PTHR24180">
    <property type="entry name" value="CYCLIN-DEPENDENT KINASE INHIBITOR 2C-RELATED"/>
    <property type="match status" value="1"/>
</dbReference>
<evidence type="ECO:0000256" key="3">
    <source>
        <dbReference type="PROSITE-ProRule" id="PRU00023"/>
    </source>
</evidence>
<evidence type="ECO:0000256" key="5">
    <source>
        <dbReference type="SAM" id="Coils"/>
    </source>
</evidence>
<feature type="compositionally biased region" description="Polar residues" evidence="6">
    <location>
        <begin position="28"/>
        <end position="37"/>
    </location>
</feature>
<keyword evidence="1" id="KW-0677">Repeat</keyword>
<dbReference type="Gene3D" id="1.25.40.20">
    <property type="entry name" value="Ankyrin repeat-containing domain"/>
    <property type="match status" value="1"/>
</dbReference>
<evidence type="ECO:0000256" key="6">
    <source>
        <dbReference type="SAM" id="MobiDB-lite"/>
    </source>
</evidence>
<feature type="region of interest" description="Disordered" evidence="6">
    <location>
        <begin position="1"/>
        <end position="57"/>
    </location>
</feature>
<keyword evidence="2 3" id="KW-0040">ANK repeat</keyword>
<dbReference type="EMBL" id="BLLK01000038">
    <property type="protein sequence ID" value="GFH49758.1"/>
    <property type="molecule type" value="Genomic_DNA"/>
</dbReference>
<dbReference type="InterPro" id="IPR051637">
    <property type="entry name" value="Ank_repeat_dom-contain_49"/>
</dbReference>
<evidence type="ECO:0000313" key="8">
    <source>
        <dbReference type="EMBL" id="GFH49758.1"/>
    </source>
</evidence>
<dbReference type="SMART" id="SM00248">
    <property type="entry name" value="ANK"/>
    <property type="match status" value="3"/>
</dbReference>
<dbReference type="SUPFAM" id="SSF48403">
    <property type="entry name" value="Ankyrin repeat"/>
    <property type="match status" value="1"/>
</dbReference>
<feature type="region of interest" description="Disordered" evidence="6">
    <location>
        <begin position="623"/>
        <end position="644"/>
    </location>
</feature>
<evidence type="ECO:0000259" key="7">
    <source>
        <dbReference type="PROSITE" id="PS50892"/>
    </source>
</evidence>
<feature type="repeat" description="ANK" evidence="3">
    <location>
        <begin position="333"/>
        <end position="365"/>
    </location>
</feature>
<comment type="caution">
    <text evidence="8">The sequence shown here is derived from an EMBL/GenBank/DDBJ whole genome shotgun (WGS) entry which is preliminary data.</text>
</comment>
<dbReference type="Pfam" id="PF12796">
    <property type="entry name" value="Ank_2"/>
    <property type="match status" value="1"/>
</dbReference>
<dbReference type="SUPFAM" id="SSF57903">
    <property type="entry name" value="FYVE/PHD zinc finger"/>
    <property type="match status" value="1"/>
</dbReference>
<feature type="domain" description="V-SNARE coiled-coil homology" evidence="7">
    <location>
        <begin position="847"/>
        <end position="907"/>
    </location>
</feature>
<dbReference type="InterPro" id="IPR036770">
    <property type="entry name" value="Ankyrin_rpt-contain_sf"/>
</dbReference>
<dbReference type="PROSITE" id="PS50088">
    <property type="entry name" value="ANK_REPEAT"/>
    <property type="match status" value="1"/>
</dbReference>
<protein>
    <recommendedName>
        <fullName evidence="7">V-SNARE coiled-coil homology domain-containing protein</fullName>
    </recommendedName>
</protein>
<organism evidence="8 9">
    <name type="scientific">Chaetoceros tenuissimus</name>
    <dbReference type="NCBI Taxonomy" id="426638"/>
    <lineage>
        <taxon>Eukaryota</taxon>
        <taxon>Sar</taxon>
        <taxon>Stramenopiles</taxon>
        <taxon>Ochrophyta</taxon>
        <taxon>Bacillariophyta</taxon>
        <taxon>Coscinodiscophyceae</taxon>
        <taxon>Chaetocerotophycidae</taxon>
        <taxon>Chaetocerotales</taxon>
        <taxon>Chaetocerotaceae</taxon>
        <taxon>Chaetoceros</taxon>
    </lineage>
</organism>
<feature type="coiled-coil region" evidence="5">
    <location>
        <begin position="757"/>
        <end position="804"/>
    </location>
</feature>
<evidence type="ECO:0000256" key="4">
    <source>
        <dbReference type="PROSITE-ProRule" id="PRU00290"/>
    </source>
</evidence>
<dbReference type="Proteomes" id="UP001054902">
    <property type="component" value="Unassembled WGS sequence"/>
</dbReference>
<dbReference type="SUPFAM" id="SSF58038">
    <property type="entry name" value="SNARE fusion complex"/>
    <property type="match status" value="1"/>
</dbReference>
<dbReference type="InterPro" id="IPR011011">
    <property type="entry name" value="Znf_FYVE_PHD"/>
</dbReference>
<name>A0AAD3H4I5_9STRA</name>
<dbReference type="PROSITE" id="PS50297">
    <property type="entry name" value="ANK_REP_REGION"/>
    <property type="match status" value="1"/>
</dbReference>
<keyword evidence="9" id="KW-1185">Reference proteome</keyword>
<sequence length="911" mass="100726">MVAEEDFLPSYGGADAATPDRVIEKRGSNGSSSASENYKTRSRTLSTESRSSDIENPQQVVDNISNLSIIFPRVAPSRMASITSHSTVSWKAEEKTRNLIFSSEVSRLEQGRFFWSSNQFVKRVMALYDTDEIVILREPWSEGEVRGSLRTLDPEDQPSLESKDIQGKYLVGETVIDLKTCKIRLSQLTTPTSIVIDPNPSSATNEDDASSVSTVVDCKSLSAFALVTPTEDVIISAMKADDSDSTPDTKMSAESRSLFDKTAHWENEISSAIMASHGMLDETESELAFRHQMILGSLHSHVVSGKYTILEKVLTGKGTPEQPFPDIDKRDAAGLTPLHYACFGRSAKAVEMLLNAGADVTARTVKGNKTPAHICCRNLDDKSLSLILQASKPSRADPNALDSKKETPMYVAIFRGESLIDKRDPNPCLEALQQWGGQLTPLNEDDQLVNGAPMFDLIQDMDSAGVKSALRFSDSHFPIMNEPGDGYGRSLNAIYLYPLHSTLACLRGRIMNISDNRSVIMEEEINAMQEILKTFIEHGFEVNERVEYKRGNPDILNEILGFTPIQVLSAVALDLLHYSGKLENKANNSDLKLLVKAINDTAELLVSNGARIKMDLPTLSRNGRKLENEGAHPSQSSVFQRPIDPSDLSVDKNKSILVAFGGVDKMKKIKSKWEEEKSTPGQGQELLTGKGHEVPDCNLPGGNDQHSCAICWKKFGKVKNKRNFCRGSRRLVCDACCTKTVEVDGEKLKISDGQFNLARTLTESEQEKLRMEEEKRREERKKRIKEAEARRARFADEIQTKAENEAAQKNELFKGGKGGGIAANIGRSVRDFFMEEVEVESEDPQDRAQAAQARANGVVEGLNQTRNAFIERGEKLNNMAEKSAALNNAAEDFANMAKQLADSQQKGVFGW</sequence>
<accession>A0AAD3H4I5</accession>
<evidence type="ECO:0000256" key="1">
    <source>
        <dbReference type="ARBA" id="ARBA00022737"/>
    </source>
</evidence>
<dbReference type="PROSITE" id="PS50892">
    <property type="entry name" value="V_SNARE"/>
    <property type="match status" value="1"/>
</dbReference>
<evidence type="ECO:0000313" key="9">
    <source>
        <dbReference type="Proteomes" id="UP001054902"/>
    </source>
</evidence>
<dbReference type="InterPro" id="IPR042855">
    <property type="entry name" value="V_SNARE_CC"/>
</dbReference>
<keyword evidence="4 5" id="KW-0175">Coiled coil</keyword>
<reference evidence="8 9" key="1">
    <citation type="journal article" date="2021" name="Sci. Rep.">
        <title>The genome of the diatom Chaetoceros tenuissimus carries an ancient integrated fragment of an extant virus.</title>
        <authorList>
            <person name="Hongo Y."/>
            <person name="Kimura K."/>
            <person name="Takaki Y."/>
            <person name="Yoshida Y."/>
            <person name="Baba S."/>
            <person name="Kobayashi G."/>
            <person name="Nagasaki K."/>
            <person name="Hano T."/>
            <person name="Tomaru Y."/>
        </authorList>
    </citation>
    <scope>NUCLEOTIDE SEQUENCE [LARGE SCALE GENOMIC DNA]</scope>
    <source>
        <strain evidence="8 9">NIES-3715</strain>
    </source>
</reference>
<dbReference type="Gene3D" id="1.20.5.110">
    <property type="match status" value="1"/>
</dbReference>
<gene>
    <name evidence="8" type="ORF">CTEN210_06234</name>
</gene>
<proteinExistence type="predicted"/>
<dbReference type="InterPro" id="IPR002110">
    <property type="entry name" value="Ankyrin_rpt"/>
</dbReference>
<dbReference type="CDD" id="cd15873">
    <property type="entry name" value="R-SNARE_STXBP5_6"/>
    <property type="match status" value="1"/>
</dbReference>
<dbReference type="AlphaFoldDB" id="A0AAD3H4I5"/>
<dbReference type="PANTHER" id="PTHR24180:SF45">
    <property type="entry name" value="POLY [ADP-RIBOSE] POLYMERASE TANKYRASE"/>
    <property type="match status" value="1"/>
</dbReference>